<reference evidence="2" key="1">
    <citation type="submission" date="2022-08" db="EMBL/GenBank/DDBJ databases">
        <authorList>
            <person name="Gutierrez-Valencia J."/>
        </authorList>
    </citation>
    <scope>NUCLEOTIDE SEQUENCE</scope>
</reference>
<name>A0AAV0KRJ3_9ROSI</name>
<proteinExistence type="predicted"/>
<dbReference type="AlphaFoldDB" id="A0AAV0KRJ3"/>
<sequence length="92" mass="10471">MRQVHNAPNFALFGKIKVSTFHSMVVLKQSESPSVVMFDMNSIKGLLEFNKETNPPFIINPYSYFAYSMLNAVGFKKVEVVVEETDWSYKGA</sequence>
<dbReference type="EMBL" id="CAMGYJ010000005">
    <property type="protein sequence ID" value="CAI0424368.1"/>
    <property type="molecule type" value="Genomic_DNA"/>
</dbReference>
<dbReference type="GO" id="GO:0004553">
    <property type="term" value="F:hydrolase activity, hydrolyzing O-glycosyl compounds"/>
    <property type="evidence" value="ECO:0007669"/>
    <property type="project" value="InterPro"/>
</dbReference>
<dbReference type="InterPro" id="IPR017853">
    <property type="entry name" value="GH"/>
</dbReference>
<dbReference type="PANTHER" id="PTHR32227">
    <property type="entry name" value="GLUCAN ENDO-1,3-BETA-GLUCOSIDASE BG1-RELATED-RELATED"/>
    <property type="match status" value="1"/>
</dbReference>
<evidence type="ECO:0000313" key="2">
    <source>
        <dbReference type="EMBL" id="CAI0424368.1"/>
    </source>
</evidence>
<dbReference type="GO" id="GO:0005975">
    <property type="term" value="P:carbohydrate metabolic process"/>
    <property type="evidence" value="ECO:0007669"/>
    <property type="project" value="InterPro"/>
</dbReference>
<dbReference type="InterPro" id="IPR044965">
    <property type="entry name" value="Glyco_hydro_17_plant"/>
</dbReference>
<gene>
    <name evidence="1" type="ORF">LITE_LOCUS19920</name>
    <name evidence="2" type="ORF">LITE_LOCUS19921</name>
</gene>
<dbReference type="Gene3D" id="3.20.20.80">
    <property type="entry name" value="Glycosidases"/>
    <property type="match status" value="1"/>
</dbReference>
<protein>
    <submittedName>
        <fullName evidence="2">Uncharacterized protein</fullName>
    </submittedName>
</protein>
<accession>A0AAV0KRJ3</accession>
<organism evidence="2 3">
    <name type="scientific">Linum tenue</name>
    <dbReference type="NCBI Taxonomy" id="586396"/>
    <lineage>
        <taxon>Eukaryota</taxon>
        <taxon>Viridiplantae</taxon>
        <taxon>Streptophyta</taxon>
        <taxon>Embryophyta</taxon>
        <taxon>Tracheophyta</taxon>
        <taxon>Spermatophyta</taxon>
        <taxon>Magnoliopsida</taxon>
        <taxon>eudicotyledons</taxon>
        <taxon>Gunneridae</taxon>
        <taxon>Pentapetalae</taxon>
        <taxon>rosids</taxon>
        <taxon>fabids</taxon>
        <taxon>Malpighiales</taxon>
        <taxon>Linaceae</taxon>
        <taxon>Linum</taxon>
    </lineage>
</organism>
<dbReference type="SUPFAM" id="SSF51445">
    <property type="entry name" value="(Trans)glycosidases"/>
    <property type="match status" value="1"/>
</dbReference>
<keyword evidence="3" id="KW-1185">Reference proteome</keyword>
<evidence type="ECO:0000313" key="3">
    <source>
        <dbReference type="Proteomes" id="UP001154282"/>
    </source>
</evidence>
<comment type="caution">
    <text evidence="2">The sequence shown here is derived from an EMBL/GenBank/DDBJ whole genome shotgun (WGS) entry which is preliminary data.</text>
</comment>
<dbReference type="Proteomes" id="UP001154282">
    <property type="component" value="Unassembled WGS sequence"/>
</dbReference>
<dbReference type="EMBL" id="CAMGYJ010000005">
    <property type="protein sequence ID" value="CAI0424367.1"/>
    <property type="molecule type" value="Genomic_DNA"/>
</dbReference>
<evidence type="ECO:0000313" key="1">
    <source>
        <dbReference type="EMBL" id="CAI0424367.1"/>
    </source>
</evidence>